<comment type="similarity">
    <text evidence="5">Belongs to the L2HGDH family.</text>
</comment>
<name>A0A255YQS1_9PROT</name>
<dbReference type="Gene3D" id="3.50.50.60">
    <property type="entry name" value="FAD/NAD(P)-binding domain"/>
    <property type="match status" value="1"/>
</dbReference>
<dbReference type="Gene3D" id="3.30.9.10">
    <property type="entry name" value="D-Amino Acid Oxidase, subunit A, domain 2"/>
    <property type="match status" value="1"/>
</dbReference>
<protein>
    <submittedName>
        <fullName evidence="7">FAD-dependent oxidoreductase</fullName>
    </submittedName>
</protein>
<dbReference type="OrthoDB" id="9801699at2"/>
<dbReference type="EMBL" id="NOXU01000032">
    <property type="protein sequence ID" value="OYQ31576.1"/>
    <property type="molecule type" value="Genomic_DNA"/>
</dbReference>
<feature type="domain" description="FAD dependent oxidoreductase" evidence="6">
    <location>
        <begin position="4"/>
        <end position="363"/>
    </location>
</feature>
<dbReference type="PANTHER" id="PTHR43104:SF4">
    <property type="entry name" value="L-2-HYDROXYGLUTARATE DEHYDROGENASE, MITOCHONDRIAL"/>
    <property type="match status" value="1"/>
</dbReference>
<evidence type="ECO:0000256" key="1">
    <source>
        <dbReference type="ARBA" id="ARBA00001974"/>
    </source>
</evidence>
<sequence length="369" mass="39537">MSSVVIGGGVVGLAVARALAIAGREVLILEAERHFGQGISSRNSEVIHAGLYYPTGSVRAALCLDGRERLYRYCQERGIGHRRLGKLVVATDTAQVSKLHDLLAQGRANGVDDLRLLDAAGVQELEPALRCVAGLLSPSTGIVDSHALMVSLLGDAEDHGAILVRETPVVGAEWTGSGFTVHTGGREPTTICCRELINAAGLEAWSVARSLLGYDPAHIPPRHYAKGNYYALQGVSPPFSRLIYPIPEDGGLGVHLTLDLAGQGRFGPDVEWLPSGPLNYQVDPRRADAFYQRIRLYWPGLPDGALVPAYCGIRPKLSGPGEKQADFLLQTEADHHVPGLVHLFGIESPGLTSSLAIAQRVVDTLRYQA</sequence>
<keyword evidence="3" id="KW-0274">FAD</keyword>
<keyword evidence="2" id="KW-0285">Flavoprotein</keyword>
<dbReference type="Proteomes" id="UP000216998">
    <property type="component" value="Unassembled WGS sequence"/>
</dbReference>
<keyword evidence="8" id="KW-1185">Reference proteome</keyword>
<organism evidence="7 8">
    <name type="scientific">Niveispirillum lacus</name>
    <dbReference type="NCBI Taxonomy" id="1981099"/>
    <lineage>
        <taxon>Bacteria</taxon>
        <taxon>Pseudomonadati</taxon>
        <taxon>Pseudomonadota</taxon>
        <taxon>Alphaproteobacteria</taxon>
        <taxon>Rhodospirillales</taxon>
        <taxon>Azospirillaceae</taxon>
        <taxon>Niveispirillum</taxon>
    </lineage>
</organism>
<keyword evidence="4" id="KW-0560">Oxidoreductase</keyword>
<dbReference type="InterPro" id="IPR036188">
    <property type="entry name" value="FAD/NAD-bd_sf"/>
</dbReference>
<dbReference type="SUPFAM" id="SSF51905">
    <property type="entry name" value="FAD/NAD(P)-binding domain"/>
    <property type="match status" value="1"/>
</dbReference>
<dbReference type="Pfam" id="PF01266">
    <property type="entry name" value="DAO"/>
    <property type="match status" value="1"/>
</dbReference>
<evidence type="ECO:0000256" key="3">
    <source>
        <dbReference type="ARBA" id="ARBA00022827"/>
    </source>
</evidence>
<evidence type="ECO:0000313" key="7">
    <source>
        <dbReference type="EMBL" id="OYQ31576.1"/>
    </source>
</evidence>
<dbReference type="GO" id="GO:0047545">
    <property type="term" value="F:(S)-2-hydroxyglutarate dehydrogenase activity"/>
    <property type="evidence" value="ECO:0007669"/>
    <property type="project" value="TreeGrafter"/>
</dbReference>
<dbReference type="AlphaFoldDB" id="A0A255YQS1"/>
<dbReference type="RefSeq" id="WP_094458258.1">
    <property type="nucleotide sequence ID" value="NZ_NOXU01000032.1"/>
</dbReference>
<evidence type="ECO:0000256" key="2">
    <source>
        <dbReference type="ARBA" id="ARBA00022630"/>
    </source>
</evidence>
<accession>A0A255YQS1</accession>
<comment type="cofactor">
    <cofactor evidence="1">
        <name>FAD</name>
        <dbReference type="ChEBI" id="CHEBI:57692"/>
    </cofactor>
</comment>
<evidence type="ECO:0000256" key="5">
    <source>
        <dbReference type="ARBA" id="ARBA00037941"/>
    </source>
</evidence>
<evidence type="ECO:0000256" key="4">
    <source>
        <dbReference type="ARBA" id="ARBA00023002"/>
    </source>
</evidence>
<comment type="caution">
    <text evidence="7">The sequence shown here is derived from an EMBL/GenBank/DDBJ whole genome shotgun (WGS) entry which is preliminary data.</text>
</comment>
<dbReference type="PANTHER" id="PTHR43104">
    <property type="entry name" value="L-2-HYDROXYGLUTARATE DEHYDROGENASE, MITOCHONDRIAL"/>
    <property type="match status" value="1"/>
</dbReference>
<dbReference type="InterPro" id="IPR006076">
    <property type="entry name" value="FAD-dep_OxRdtase"/>
</dbReference>
<proteinExistence type="inferred from homology"/>
<gene>
    <name evidence="7" type="ORF">CHU95_20760</name>
</gene>
<evidence type="ECO:0000313" key="8">
    <source>
        <dbReference type="Proteomes" id="UP000216998"/>
    </source>
</evidence>
<reference evidence="7 8" key="1">
    <citation type="submission" date="2017-07" db="EMBL/GenBank/DDBJ databases">
        <title>Niveispirillum cyanobacteriorum sp. nov., isolated from cyanobacterial aggregates in a eutrophic lake.</title>
        <authorList>
            <person name="Cai H."/>
        </authorList>
    </citation>
    <scope>NUCLEOTIDE SEQUENCE [LARGE SCALE GENOMIC DNA]</scope>
    <source>
        <strain evidence="8">TH1-14</strain>
    </source>
</reference>
<evidence type="ECO:0000259" key="6">
    <source>
        <dbReference type="Pfam" id="PF01266"/>
    </source>
</evidence>